<dbReference type="Proteomes" id="UP000245056">
    <property type="component" value="Unassembled WGS sequence"/>
</dbReference>
<dbReference type="Pfam" id="PF05940">
    <property type="entry name" value="NnrS"/>
    <property type="match status" value="1"/>
</dbReference>
<dbReference type="OrthoDB" id="9770040at2"/>
<keyword evidence="2" id="KW-0812">Transmembrane</keyword>
<dbReference type="EMBL" id="QFAW01000032">
    <property type="protein sequence ID" value="PWE41773.1"/>
    <property type="molecule type" value="Genomic_DNA"/>
</dbReference>
<sequence>MRSLKATTQTPCRSEPARDSGFSSRIYGNWTNAIASSLAPTGTAAVFSLGFRPFFLAGAGFALLAVAIWGFWLYGRLPGAQPVGGMLAWHRHEMPFGFATAIIAGFLLTAVPNWTGRRGLNGWPLIGLVMVWLLARLAWLLPIEPLLLIAAQIPFLPLLAWCIGRDLVKAGKRENYPILLVIMLLAGCQVLTLWGIASDHAVLQRHGVLAALWLVAALMSVIGGRVIPFFIQRGLNRPAAAAAQPLLTKVLLLGGVLLALSFAAGFNDTPRIWLGALFAIIAVLHVQRLWRWQDRGMWRVPLLWSLHLAYAWLVVAALAMALWHAGWMPQQSLATHSLAVGGIGGLILAMIARVSLGHTGRPLQPRKGMVLGFALLVLAGLSRVLLVPFSSAGLGISALLWCAAFAVFLLNYSAILLKPRL</sequence>
<feature type="transmembrane region" description="Helical" evidence="2">
    <location>
        <begin position="176"/>
        <end position="196"/>
    </location>
</feature>
<feature type="region of interest" description="Disordered" evidence="1">
    <location>
        <begin position="1"/>
        <end position="20"/>
    </location>
</feature>
<evidence type="ECO:0000313" key="3">
    <source>
        <dbReference type="EMBL" id="PWE41773.1"/>
    </source>
</evidence>
<accession>A0A2U2D429</accession>
<feature type="transmembrane region" description="Helical" evidence="2">
    <location>
        <begin position="208"/>
        <end position="226"/>
    </location>
</feature>
<feature type="transmembrane region" description="Helical" evidence="2">
    <location>
        <begin position="54"/>
        <end position="74"/>
    </location>
</feature>
<organism evidence="3 4">
    <name type="scientific">Pseudomonas prosekii</name>
    <dbReference type="NCBI Taxonomy" id="1148509"/>
    <lineage>
        <taxon>Bacteria</taxon>
        <taxon>Pseudomonadati</taxon>
        <taxon>Pseudomonadota</taxon>
        <taxon>Gammaproteobacteria</taxon>
        <taxon>Pseudomonadales</taxon>
        <taxon>Pseudomonadaceae</taxon>
        <taxon>Pseudomonas</taxon>
    </lineage>
</organism>
<feature type="transmembrane region" description="Helical" evidence="2">
    <location>
        <begin position="272"/>
        <end position="290"/>
    </location>
</feature>
<evidence type="ECO:0000313" key="4">
    <source>
        <dbReference type="Proteomes" id="UP000245056"/>
    </source>
</evidence>
<feature type="transmembrane region" description="Helical" evidence="2">
    <location>
        <begin position="146"/>
        <end position="164"/>
    </location>
</feature>
<protein>
    <submittedName>
        <fullName evidence="3">Short-chain dehydrogenase</fullName>
    </submittedName>
</protein>
<feature type="transmembrane region" description="Helical" evidence="2">
    <location>
        <begin position="94"/>
        <end position="111"/>
    </location>
</feature>
<comment type="caution">
    <text evidence="3">The sequence shown here is derived from an EMBL/GenBank/DDBJ whole genome shotgun (WGS) entry which is preliminary data.</text>
</comment>
<feature type="transmembrane region" description="Helical" evidence="2">
    <location>
        <begin position="246"/>
        <end position="266"/>
    </location>
</feature>
<feature type="compositionally biased region" description="Polar residues" evidence="1">
    <location>
        <begin position="1"/>
        <end position="12"/>
    </location>
</feature>
<dbReference type="InterPro" id="IPR010266">
    <property type="entry name" value="NnrS"/>
</dbReference>
<dbReference type="AlphaFoldDB" id="A0A2U2D429"/>
<evidence type="ECO:0000256" key="2">
    <source>
        <dbReference type="SAM" id="Phobius"/>
    </source>
</evidence>
<feature type="transmembrane region" description="Helical" evidence="2">
    <location>
        <begin position="123"/>
        <end position="140"/>
    </location>
</feature>
<evidence type="ECO:0000256" key="1">
    <source>
        <dbReference type="SAM" id="MobiDB-lite"/>
    </source>
</evidence>
<feature type="transmembrane region" description="Helical" evidence="2">
    <location>
        <begin position="368"/>
        <end position="386"/>
    </location>
</feature>
<feature type="transmembrane region" description="Helical" evidence="2">
    <location>
        <begin position="398"/>
        <end position="417"/>
    </location>
</feature>
<gene>
    <name evidence="3" type="ORF">C9I49_20780</name>
</gene>
<proteinExistence type="predicted"/>
<name>A0A2U2D429_9PSED</name>
<feature type="transmembrane region" description="Helical" evidence="2">
    <location>
        <begin position="302"/>
        <end position="325"/>
    </location>
</feature>
<keyword evidence="2" id="KW-0472">Membrane</keyword>
<keyword evidence="2" id="KW-1133">Transmembrane helix</keyword>
<feature type="transmembrane region" description="Helical" evidence="2">
    <location>
        <begin position="337"/>
        <end position="356"/>
    </location>
</feature>
<reference evidence="3 4" key="1">
    <citation type="submission" date="2018-05" db="EMBL/GenBank/DDBJ databases">
        <title>Genome sequences of two Antarctic strains of Pseudomonas prosekii: insights into adaptation to extreme conditions.</title>
        <authorList>
            <person name="Snopkova K."/>
            <person name="Dufkova K."/>
            <person name="Cejkova D."/>
            <person name="Sedlacek I."/>
            <person name="Smajs D."/>
        </authorList>
    </citation>
    <scope>NUCLEOTIDE SEQUENCE [LARGE SCALE GENOMIC DNA]</scope>
    <source>
        <strain evidence="3 4">P2673</strain>
    </source>
</reference>